<comment type="function">
    <text evidence="1">Acyltransferase required for the direct transfer of medium- to long-chain fatty acyl moieties from a carrier protein (MbtL) on to the epsilon-amino group of lysine residue in the mycobactin core.</text>
</comment>
<dbReference type="InterPro" id="IPR016181">
    <property type="entry name" value="Acyl_CoA_acyltransferase"/>
</dbReference>
<sequence>MSVTFRRLTAADLPLLRSWLQEPHVARWWNHETSPEAVERDFGPAARGEEPSEDLVVTVDGDDIGLVQRFRLHDYPEYVAELTPHVPVPVEAVSLDYLIGDPARIGHGLGPVVLREAVEDTWKNYPQAQEILIPVVAGNQRSWRSLEKAGADRIASCHMEPDNPIDPPLHHVYRFARATW</sequence>
<accession>A0ABN2MXW3</accession>
<dbReference type="PANTHER" id="PTHR31438">
    <property type="entry name" value="LYSINE N-ACYLTRANSFERASE C17G9.06C-RELATED"/>
    <property type="match status" value="1"/>
</dbReference>
<dbReference type="Gene3D" id="3.40.630.30">
    <property type="match status" value="1"/>
</dbReference>
<evidence type="ECO:0000313" key="7">
    <source>
        <dbReference type="EMBL" id="GAA1840737.1"/>
    </source>
</evidence>
<evidence type="ECO:0000259" key="6">
    <source>
        <dbReference type="PROSITE" id="PS51186"/>
    </source>
</evidence>
<dbReference type="PROSITE" id="PS51186">
    <property type="entry name" value="GNAT"/>
    <property type="match status" value="1"/>
</dbReference>
<comment type="caution">
    <text evidence="7">The sequence shown here is derived from an EMBL/GenBank/DDBJ whole genome shotgun (WGS) entry which is preliminary data.</text>
</comment>
<keyword evidence="4" id="KW-0046">Antibiotic resistance</keyword>
<dbReference type="SUPFAM" id="SSF55729">
    <property type="entry name" value="Acyl-CoA N-acyltransferases (Nat)"/>
    <property type="match status" value="1"/>
</dbReference>
<evidence type="ECO:0000256" key="4">
    <source>
        <dbReference type="ARBA" id="ARBA00023251"/>
    </source>
</evidence>
<evidence type="ECO:0000256" key="3">
    <source>
        <dbReference type="ARBA" id="ARBA00020586"/>
    </source>
</evidence>
<keyword evidence="8" id="KW-1185">Reference proteome</keyword>
<dbReference type="Pfam" id="PF13523">
    <property type="entry name" value="Acetyltransf_8"/>
    <property type="match status" value="1"/>
</dbReference>
<evidence type="ECO:0000256" key="1">
    <source>
        <dbReference type="ARBA" id="ARBA00003818"/>
    </source>
</evidence>
<evidence type="ECO:0000256" key="2">
    <source>
        <dbReference type="ARBA" id="ARBA00005102"/>
    </source>
</evidence>
<dbReference type="RefSeq" id="WP_344414829.1">
    <property type="nucleotide sequence ID" value="NZ_BAAAQK010000005.1"/>
</dbReference>
<comment type="pathway">
    <text evidence="2">Siderophore biosynthesis; mycobactin biosynthesis.</text>
</comment>
<dbReference type="Proteomes" id="UP001500449">
    <property type="component" value="Unassembled WGS sequence"/>
</dbReference>
<evidence type="ECO:0000313" key="8">
    <source>
        <dbReference type="Proteomes" id="UP001500449"/>
    </source>
</evidence>
<protein>
    <recommendedName>
        <fullName evidence="3">Lysine N-acyltransferase MbtK</fullName>
    </recommendedName>
    <alternativeName>
        <fullName evidence="5">Mycobactin synthase protein K</fullName>
    </alternativeName>
</protein>
<organism evidence="7 8">
    <name type="scientific">Pseudonocardia ailaonensis</name>
    <dbReference type="NCBI Taxonomy" id="367279"/>
    <lineage>
        <taxon>Bacteria</taxon>
        <taxon>Bacillati</taxon>
        <taxon>Actinomycetota</taxon>
        <taxon>Actinomycetes</taxon>
        <taxon>Pseudonocardiales</taxon>
        <taxon>Pseudonocardiaceae</taxon>
        <taxon>Pseudonocardia</taxon>
    </lineage>
</organism>
<dbReference type="InterPro" id="IPR019432">
    <property type="entry name" value="Acyltransferase_MbtK/IucB-like"/>
</dbReference>
<feature type="domain" description="N-acetyltransferase" evidence="6">
    <location>
        <begin position="3"/>
        <end position="179"/>
    </location>
</feature>
<dbReference type="EMBL" id="BAAAQK010000005">
    <property type="protein sequence ID" value="GAA1840737.1"/>
    <property type="molecule type" value="Genomic_DNA"/>
</dbReference>
<gene>
    <name evidence="7" type="ORF">GCM10009836_20100</name>
</gene>
<proteinExistence type="predicted"/>
<dbReference type="PANTHER" id="PTHR31438:SF1">
    <property type="entry name" value="LYSINE N-ACYLTRANSFERASE C17G9.06C-RELATED"/>
    <property type="match status" value="1"/>
</dbReference>
<dbReference type="InterPro" id="IPR000182">
    <property type="entry name" value="GNAT_dom"/>
</dbReference>
<name>A0ABN2MXW3_9PSEU</name>
<reference evidence="7 8" key="1">
    <citation type="journal article" date="2019" name="Int. J. Syst. Evol. Microbiol.">
        <title>The Global Catalogue of Microorganisms (GCM) 10K type strain sequencing project: providing services to taxonomists for standard genome sequencing and annotation.</title>
        <authorList>
            <consortium name="The Broad Institute Genomics Platform"/>
            <consortium name="The Broad Institute Genome Sequencing Center for Infectious Disease"/>
            <person name="Wu L."/>
            <person name="Ma J."/>
        </authorList>
    </citation>
    <scope>NUCLEOTIDE SEQUENCE [LARGE SCALE GENOMIC DNA]</scope>
    <source>
        <strain evidence="7 8">JCM 16009</strain>
    </source>
</reference>
<dbReference type="SMART" id="SM01006">
    <property type="entry name" value="AlcB"/>
    <property type="match status" value="1"/>
</dbReference>
<evidence type="ECO:0000256" key="5">
    <source>
        <dbReference type="ARBA" id="ARBA00031122"/>
    </source>
</evidence>